<dbReference type="InterPro" id="IPR027379">
    <property type="entry name" value="CLS_N"/>
</dbReference>
<dbReference type="RefSeq" id="WP_330151655.1">
    <property type="nucleotide sequence ID" value="NZ_JAUZMZ010000036.1"/>
</dbReference>
<dbReference type="Pfam" id="PF13396">
    <property type="entry name" value="PLDc_N"/>
    <property type="match status" value="1"/>
</dbReference>
<accession>A0ABU7JQC9</accession>
<comment type="caution">
    <text evidence="9">The sequence shown here is derived from an EMBL/GenBank/DDBJ whole genome shotgun (WGS) entry which is preliminary data.</text>
</comment>
<evidence type="ECO:0000256" key="2">
    <source>
        <dbReference type="ARBA" id="ARBA00022475"/>
    </source>
</evidence>
<evidence type="ECO:0000256" key="6">
    <source>
        <dbReference type="SAM" id="MobiDB-lite"/>
    </source>
</evidence>
<keyword evidence="4 7" id="KW-1133">Transmembrane helix</keyword>
<feature type="compositionally biased region" description="Polar residues" evidence="6">
    <location>
        <begin position="125"/>
        <end position="145"/>
    </location>
</feature>
<evidence type="ECO:0000256" key="4">
    <source>
        <dbReference type="ARBA" id="ARBA00022989"/>
    </source>
</evidence>
<keyword evidence="3 7" id="KW-0812">Transmembrane</keyword>
<reference evidence="9 10" key="1">
    <citation type="submission" date="2023-08" db="EMBL/GenBank/DDBJ databases">
        <authorList>
            <person name="Girao M."/>
            <person name="Carvalho M.F."/>
        </authorList>
    </citation>
    <scope>NUCLEOTIDE SEQUENCE [LARGE SCALE GENOMIC DNA]</scope>
    <source>
        <strain evidence="9 10">CC-R104</strain>
    </source>
</reference>
<dbReference type="Proteomes" id="UP001331936">
    <property type="component" value="Unassembled WGS sequence"/>
</dbReference>
<organism evidence="9 10">
    <name type="scientific">Rhodococcus chondri</name>
    <dbReference type="NCBI Taxonomy" id="3065941"/>
    <lineage>
        <taxon>Bacteria</taxon>
        <taxon>Bacillati</taxon>
        <taxon>Actinomycetota</taxon>
        <taxon>Actinomycetes</taxon>
        <taxon>Mycobacteriales</taxon>
        <taxon>Nocardiaceae</taxon>
        <taxon>Rhodococcus</taxon>
    </lineage>
</organism>
<keyword evidence="10" id="KW-1185">Reference proteome</keyword>
<evidence type="ECO:0000256" key="3">
    <source>
        <dbReference type="ARBA" id="ARBA00022692"/>
    </source>
</evidence>
<name>A0ABU7JQC9_9NOCA</name>
<keyword evidence="2" id="KW-1003">Cell membrane</keyword>
<evidence type="ECO:0000256" key="7">
    <source>
        <dbReference type="SAM" id="Phobius"/>
    </source>
</evidence>
<feature type="domain" description="Cardiolipin synthase N-terminal" evidence="8">
    <location>
        <begin position="20"/>
        <end position="65"/>
    </location>
</feature>
<protein>
    <submittedName>
        <fullName evidence="9">PLDc N-terminal domain-containing protein</fullName>
    </submittedName>
</protein>
<gene>
    <name evidence="9" type="ORF">Q8814_08940</name>
</gene>
<evidence type="ECO:0000259" key="8">
    <source>
        <dbReference type="Pfam" id="PF13396"/>
    </source>
</evidence>
<comment type="subcellular location">
    <subcellularLocation>
        <location evidence="1">Cell membrane</location>
        <topology evidence="1">Multi-pass membrane protein</topology>
    </subcellularLocation>
</comment>
<feature type="region of interest" description="Disordered" evidence="6">
    <location>
        <begin position="124"/>
        <end position="145"/>
    </location>
</feature>
<evidence type="ECO:0000256" key="5">
    <source>
        <dbReference type="ARBA" id="ARBA00023136"/>
    </source>
</evidence>
<keyword evidence="5 7" id="KW-0472">Membrane</keyword>
<evidence type="ECO:0000313" key="9">
    <source>
        <dbReference type="EMBL" id="MEE2032231.1"/>
    </source>
</evidence>
<feature type="transmembrane region" description="Helical" evidence="7">
    <location>
        <begin position="9"/>
        <end position="29"/>
    </location>
</feature>
<dbReference type="EMBL" id="JAUZMZ010000036">
    <property type="protein sequence ID" value="MEE2032231.1"/>
    <property type="molecule type" value="Genomic_DNA"/>
</dbReference>
<proteinExistence type="predicted"/>
<feature type="transmembrane region" description="Helical" evidence="7">
    <location>
        <begin position="44"/>
        <end position="64"/>
    </location>
</feature>
<evidence type="ECO:0000313" key="10">
    <source>
        <dbReference type="Proteomes" id="UP001331936"/>
    </source>
</evidence>
<evidence type="ECO:0000256" key="1">
    <source>
        <dbReference type="ARBA" id="ARBA00004651"/>
    </source>
</evidence>
<sequence>MLDSFWDLFWYTLMVFAFVAYLMLLFHIFGDLFRDRTTSGLGKTAWIIFLIVLPYLAVFVYLIARGRGMAERQLEERTAAKQATDNYIRGVAGKSAAEDIAEAKALLDGGTIDQSEFELLKAQALSGQPQSGTHSAEASFTTRTP</sequence>